<dbReference type="AlphaFoldDB" id="A0A9D7SDP8"/>
<organism evidence="2 3">
    <name type="scientific">Candidatus Defluviibacterium haderslevense</name>
    <dbReference type="NCBI Taxonomy" id="2981993"/>
    <lineage>
        <taxon>Bacteria</taxon>
        <taxon>Pseudomonadati</taxon>
        <taxon>Bacteroidota</taxon>
        <taxon>Saprospiria</taxon>
        <taxon>Saprospirales</taxon>
        <taxon>Saprospiraceae</taxon>
        <taxon>Candidatus Defluviibacterium</taxon>
    </lineage>
</organism>
<feature type="signal peptide" evidence="1">
    <location>
        <begin position="1"/>
        <end position="19"/>
    </location>
</feature>
<evidence type="ECO:0000313" key="2">
    <source>
        <dbReference type="EMBL" id="MBK9719496.1"/>
    </source>
</evidence>
<evidence type="ECO:0000313" key="3">
    <source>
        <dbReference type="Proteomes" id="UP000808349"/>
    </source>
</evidence>
<reference evidence="2 3" key="1">
    <citation type="submission" date="2020-10" db="EMBL/GenBank/DDBJ databases">
        <title>Connecting structure to function with the recovery of over 1000 high-quality activated sludge metagenome-assembled genomes encoding full-length rRNA genes using long-read sequencing.</title>
        <authorList>
            <person name="Singleton C.M."/>
            <person name="Petriglieri F."/>
            <person name="Kristensen J.M."/>
            <person name="Kirkegaard R.H."/>
            <person name="Michaelsen T.Y."/>
            <person name="Andersen M.H."/>
            <person name="Karst S.M."/>
            <person name="Dueholm M.S."/>
            <person name="Nielsen P.H."/>
            <person name="Albertsen M."/>
        </authorList>
    </citation>
    <scope>NUCLEOTIDE SEQUENCE [LARGE SCALE GENOMIC DNA]</scope>
    <source>
        <strain evidence="2">Ribe_18-Q3-R11-54_BAT3C.373</strain>
    </source>
</reference>
<accession>A0A9D7SDP8</accession>
<protein>
    <submittedName>
        <fullName evidence="2">Uncharacterized protein</fullName>
    </submittedName>
</protein>
<sequence>MKKKLFILMFCFGGVVSKAQVVTQSADGKGSLILPLNGVSLGFDIGKTEISVGANNYSKALDSNNIKAFRNWFFGGNLSVKNSSDIGKFFKSGDIVPAGNVLGFLGFNVNNNLSILVDWNKSKATEIENKEVQLRNQLRKEFGNRILRDAKNLKERITSEELRDEILKRIADSVLTYQNSYRMELSIELIMKDDKIDKDFVKEFTKTYEQRKNEFRESSNKIDETKSINEAFSEFMKTHSVKRFTPFIFGGIDARNFSLYTGLNSSSLVKSFTDTLYRGGQFGIGINGQIGVGGLELHTLMWMETIFPIYPVRNIH</sequence>
<evidence type="ECO:0000256" key="1">
    <source>
        <dbReference type="SAM" id="SignalP"/>
    </source>
</evidence>
<comment type="caution">
    <text evidence="2">The sequence shown here is derived from an EMBL/GenBank/DDBJ whole genome shotgun (WGS) entry which is preliminary data.</text>
</comment>
<dbReference type="EMBL" id="JADKFW010000021">
    <property type="protein sequence ID" value="MBK9719496.1"/>
    <property type="molecule type" value="Genomic_DNA"/>
</dbReference>
<proteinExistence type="predicted"/>
<name>A0A9D7SDP8_9BACT</name>
<feature type="chain" id="PRO_5038416011" evidence="1">
    <location>
        <begin position="20"/>
        <end position="316"/>
    </location>
</feature>
<dbReference type="Proteomes" id="UP000808349">
    <property type="component" value="Unassembled WGS sequence"/>
</dbReference>
<gene>
    <name evidence="2" type="ORF">IPO85_18665</name>
</gene>
<keyword evidence="1" id="KW-0732">Signal</keyword>